<evidence type="ECO:0000256" key="3">
    <source>
        <dbReference type="ARBA" id="ARBA00023015"/>
    </source>
</evidence>
<keyword evidence="1" id="KW-0808">Transferase</keyword>
<dbReference type="Proteomes" id="UP000198243">
    <property type="component" value="Chromosome I"/>
</dbReference>
<evidence type="ECO:0000313" key="6">
    <source>
        <dbReference type="EMBL" id="SCF13063.1"/>
    </source>
</evidence>
<keyword evidence="4" id="KW-0804">Transcription</keyword>
<dbReference type="InterPro" id="IPR005561">
    <property type="entry name" value="ANTAR"/>
</dbReference>
<dbReference type="GO" id="GO:0003723">
    <property type="term" value="F:RNA binding"/>
    <property type="evidence" value="ECO:0007669"/>
    <property type="project" value="InterPro"/>
</dbReference>
<dbReference type="GO" id="GO:0016301">
    <property type="term" value="F:kinase activity"/>
    <property type="evidence" value="ECO:0007669"/>
    <property type="project" value="UniProtKB-KW"/>
</dbReference>
<evidence type="ECO:0000256" key="4">
    <source>
        <dbReference type="ARBA" id="ARBA00023163"/>
    </source>
</evidence>
<dbReference type="SUPFAM" id="SSF52172">
    <property type="entry name" value="CheY-like"/>
    <property type="match status" value="1"/>
</dbReference>
<dbReference type="Gene3D" id="3.30.450.40">
    <property type="match status" value="1"/>
</dbReference>
<dbReference type="InterPro" id="IPR029016">
    <property type="entry name" value="GAF-like_dom_sf"/>
</dbReference>
<dbReference type="AlphaFoldDB" id="A0A1C4XX56"/>
<reference evidence="7" key="1">
    <citation type="submission" date="2016-06" db="EMBL/GenBank/DDBJ databases">
        <authorList>
            <person name="Varghese N."/>
            <person name="Submissions Spin"/>
        </authorList>
    </citation>
    <scope>NUCLEOTIDE SEQUENCE [LARGE SCALE GENOMIC DNA]</scope>
    <source>
        <strain evidence="7">DSM 44875</strain>
    </source>
</reference>
<dbReference type="PIRSF" id="PIRSF036625">
    <property type="entry name" value="GAF_ANTAR"/>
    <property type="match status" value="1"/>
</dbReference>
<dbReference type="EMBL" id="LT607412">
    <property type="protein sequence ID" value="SCF13063.1"/>
    <property type="molecule type" value="Genomic_DNA"/>
</dbReference>
<sequence length="250" mass="27039">MAGSDNDAGPGRSVTDAGAADFDDLAARLSDLARTLQHEDSVDATLQAIAEAAVDTVPGAQYAGLSVVEHRREIHPRAGTADLVFAVDRVQYDTGEGPCLSAVYEHQTVHLPDMTSEQRWPNFTHRAAEMGVLSMLSFQLYVQQDNLGALNLYSSQRHAFDDDSAHVGLLFAAHAAVAMSGAQQLEQLNRANSVRDVIGQAKGILMERHKLTADQAFTVLARASQNTNTRLIDLARHLTATGELTDRPPR</sequence>
<dbReference type="OrthoDB" id="3688893at2"/>
<organism evidence="6 7">
    <name type="scientific">Micromonospora coriariae</name>
    <dbReference type="NCBI Taxonomy" id="285665"/>
    <lineage>
        <taxon>Bacteria</taxon>
        <taxon>Bacillati</taxon>
        <taxon>Actinomycetota</taxon>
        <taxon>Actinomycetes</taxon>
        <taxon>Micromonosporales</taxon>
        <taxon>Micromonosporaceae</taxon>
        <taxon>Micromonospora</taxon>
    </lineage>
</organism>
<dbReference type="SMART" id="SM01012">
    <property type="entry name" value="ANTAR"/>
    <property type="match status" value="1"/>
</dbReference>
<dbReference type="InterPro" id="IPR036388">
    <property type="entry name" value="WH-like_DNA-bd_sf"/>
</dbReference>
<keyword evidence="7" id="KW-1185">Reference proteome</keyword>
<keyword evidence="3" id="KW-0805">Transcription regulation</keyword>
<protein>
    <submittedName>
        <fullName evidence="6">GAF domain-containing protein</fullName>
    </submittedName>
</protein>
<dbReference type="Gene3D" id="1.10.10.10">
    <property type="entry name" value="Winged helix-like DNA-binding domain superfamily/Winged helix DNA-binding domain"/>
    <property type="match status" value="1"/>
</dbReference>
<dbReference type="PROSITE" id="PS50921">
    <property type="entry name" value="ANTAR"/>
    <property type="match status" value="1"/>
</dbReference>
<proteinExistence type="predicted"/>
<keyword evidence="2" id="KW-0418">Kinase</keyword>
<evidence type="ECO:0000313" key="7">
    <source>
        <dbReference type="Proteomes" id="UP000198243"/>
    </source>
</evidence>
<dbReference type="Pfam" id="PF13185">
    <property type="entry name" value="GAF_2"/>
    <property type="match status" value="1"/>
</dbReference>
<dbReference type="RefSeq" id="WP_089021058.1">
    <property type="nucleotide sequence ID" value="NZ_LT607412.1"/>
</dbReference>
<evidence type="ECO:0000259" key="5">
    <source>
        <dbReference type="PROSITE" id="PS50921"/>
    </source>
</evidence>
<evidence type="ECO:0000256" key="2">
    <source>
        <dbReference type="ARBA" id="ARBA00022777"/>
    </source>
</evidence>
<name>A0A1C4XX56_9ACTN</name>
<dbReference type="Pfam" id="PF03861">
    <property type="entry name" value="ANTAR"/>
    <property type="match status" value="1"/>
</dbReference>
<accession>A0A1C4XX56</accession>
<dbReference type="SMART" id="SM00065">
    <property type="entry name" value="GAF"/>
    <property type="match status" value="1"/>
</dbReference>
<feature type="domain" description="ANTAR" evidence="5">
    <location>
        <begin position="178"/>
        <end position="239"/>
    </location>
</feature>
<dbReference type="InterPro" id="IPR003018">
    <property type="entry name" value="GAF"/>
</dbReference>
<evidence type="ECO:0000256" key="1">
    <source>
        <dbReference type="ARBA" id="ARBA00022679"/>
    </source>
</evidence>
<dbReference type="InterPro" id="IPR012074">
    <property type="entry name" value="GAF_ANTAR"/>
</dbReference>
<gene>
    <name evidence="6" type="ORF">GA0070607_5903</name>
</gene>
<dbReference type="InterPro" id="IPR011006">
    <property type="entry name" value="CheY-like_superfamily"/>
</dbReference>
<dbReference type="SUPFAM" id="SSF55781">
    <property type="entry name" value="GAF domain-like"/>
    <property type="match status" value="1"/>
</dbReference>